<name>A0A9D3LJK6_ANGAN</name>
<feature type="compositionally biased region" description="Low complexity" evidence="1">
    <location>
        <begin position="470"/>
        <end position="480"/>
    </location>
</feature>
<feature type="region of interest" description="Disordered" evidence="1">
    <location>
        <begin position="109"/>
        <end position="135"/>
    </location>
</feature>
<feature type="compositionally biased region" description="Polar residues" evidence="1">
    <location>
        <begin position="456"/>
        <end position="469"/>
    </location>
</feature>
<feature type="compositionally biased region" description="Basic and acidic residues" evidence="1">
    <location>
        <begin position="111"/>
        <end position="130"/>
    </location>
</feature>
<dbReference type="EMBL" id="JAFIRN010000018">
    <property type="protein sequence ID" value="KAG5831409.1"/>
    <property type="molecule type" value="Genomic_DNA"/>
</dbReference>
<reference evidence="2" key="1">
    <citation type="submission" date="2021-01" db="EMBL/GenBank/DDBJ databases">
        <title>A chromosome-scale assembly of European eel, Anguilla anguilla.</title>
        <authorList>
            <person name="Henkel C."/>
            <person name="Jong-Raadsen S.A."/>
            <person name="Dufour S."/>
            <person name="Weltzien F.-A."/>
            <person name="Palstra A.P."/>
            <person name="Pelster B."/>
            <person name="Spaink H.P."/>
            <person name="Van Den Thillart G.E."/>
            <person name="Jansen H."/>
            <person name="Zahm M."/>
            <person name="Klopp C."/>
            <person name="Cedric C."/>
            <person name="Louis A."/>
            <person name="Berthelot C."/>
            <person name="Parey E."/>
            <person name="Roest Crollius H."/>
            <person name="Montfort J."/>
            <person name="Robinson-Rechavi M."/>
            <person name="Bucao C."/>
            <person name="Bouchez O."/>
            <person name="Gislard M."/>
            <person name="Lluch J."/>
            <person name="Milhes M."/>
            <person name="Lampietro C."/>
            <person name="Lopez Roques C."/>
            <person name="Donnadieu C."/>
            <person name="Braasch I."/>
            <person name="Desvignes T."/>
            <person name="Postlethwait J."/>
            <person name="Bobe J."/>
            <person name="Guiguen Y."/>
            <person name="Dirks R."/>
        </authorList>
    </citation>
    <scope>NUCLEOTIDE SEQUENCE</scope>
    <source>
        <strain evidence="2">Tag_6206</strain>
        <tissue evidence="2">Liver</tissue>
    </source>
</reference>
<sequence length="500" mass="56693">MCDLKMKYKGLDIHHTSSLPSILDKYVSTGCIKQDTEKKQFKKQSRVGEDEDGRAEGFLVSPRSDLEEEAKIQQKTILAQRHLEVYRNMHLLQGGMRRRYAALLRQKVSKQRQEIKQREPPTHKPPESSREQLQGGVTGQRLPFCALSHNDAYLRSLPKTGYYLIVELQNQLAQRGCLKTQQDQERFWSMVGQNRNKARLESRLREIQGIMIGGRSAPPDRRSVRFAQKETFGPAPIIKITTGGESHQEEAVLSEGEPGHRLRGKHPQERAEIEQMFPKVTVPKFATLQPGFLEQFKPRTLSQLKICEPPQKTRETELSVLKLRLMHSRSLTNMAATQRLLNGKRMSLHWEEENSIRSLMQYVFPTDDSRVKQCTGKQFLPCLPPKTTVKETSAPSPQHNTAPPTRITTPEVIPAEAEIVSPKPPDPLTLEEVSQQHTVVVIDRLCKTWTNYVGNSNTLESPESPSVLGTSTTMTLSTTTKPEAEKSENVPSYAMLEFGL</sequence>
<keyword evidence="3" id="KW-1185">Reference proteome</keyword>
<accession>A0A9D3LJK6</accession>
<protein>
    <submittedName>
        <fullName evidence="2">Uncharacterized protein</fullName>
    </submittedName>
</protein>
<proteinExistence type="predicted"/>
<gene>
    <name evidence="2" type="ORF">ANANG_G00303430</name>
</gene>
<dbReference type="AlphaFoldDB" id="A0A9D3LJK6"/>
<evidence type="ECO:0000313" key="3">
    <source>
        <dbReference type="Proteomes" id="UP001044222"/>
    </source>
</evidence>
<feature type="compositionally biased region" description="Polar residues" evidence="1">
    <location>
        <begin position="390"/>
        <end position="407"/>
    </location>
</feature>
<comment type="caution">
    <text evidence="2">The sequence shown here is derived from an EMBL/GenBank/DDBJ whole genome shotgun (WGS) entry which is preliminary data.</text>
</comment>
<feature type="region of interest" description="Disordered" evidence="1">
    <location>
        <begin position="386"/>
        <end position="407"/>
    </location>
</feature>
<evidence type="ECO:0000256" key="1">
    <source>
        <dbReference type="SAM" id="MobiDB-lite"/>
    </source>
</evidence>
<feature type="region of interest" description="Disordered" evidence="1">
    <location>
        <begin position="456"/>
        <end position="488"/>
    </location>
</feature>
<evidence type="ECO:0000313" key="2">
    <source>
        <dbReference type="EMBL" id="KAG5831409.1"/>
    </source>
</evidence>
<organism evidence="2 3">
    <name type="scientific">Anguilla anguilla</name>
    <name type="common">European freshwater eel</name>
    <name type="synonym">Muraena anguilla</name>
    <dbReference type="NCBI Taxonomy" id="7936"/>
    <lineage>
        <taxon>Eukaryota</taxon>
        <taxon>Metazoa</taxon>
        <taxon>Chordata</taxon>
        <taxon>Craniata</taxon>
        <taxon>Vertebrata</taxon>
        <taxon>Euteleostomi</taxon>
        <taxon>Actinopterygii</taxon>
        <taxon>Neopterygii</taxon>
        <taxon>Teleostei</taxon>
        <taxon>Anguilliformes</taxon>
        <taxon>Anguillidae</taxon>
        <taxon>Anguilla</taxon>
    </lineage>
</organism>
<dbReference type="Proteomes" id="UP001044222">
    <property type="component" value="Chromosome 18"/>
</dbReference>